<dbReference type="OrthoDB" id="7875218at2"/>
<dbReference type="Pfam" id="PF20083">
    <property type="entry name" value="DUF6477"/>
    <property type="match status" value="1"/>
</dbReference>
<proteinExistence type="predicted"/>
<name>A0A2G8RB28_9RHOB</name>
<comment type="caution">
    <text evidence="1">The sequence shown here is derived from an EMBL/GenBank/DDBJ whole genome shotgun (WGS) entry which is preliminary data.</text>
</comment>
<accession>A0A2G8RB28</accession>
<dbReference type="EMBL" id="AWWI01000121">
    <property type="protein sequence ID" value="PIL18766.1"/>
    <property type="molecule type" value="Genomic_DNA"/>
</dbReference>
<evidence type="ECO:0000313" key="1">
    <source>
        <dbReference type="EMBL" id="PIL18766.1"/>
    </source>
</evidence>
<evidence type="ECO:0000313" key="2">
    <source>
        <dbReference type="Proteomes" id="UP000231259"/>
    </source>
</evidence>
<reference evidence="1 2" key="1">
    <citation type="submission" date="2013-09" db="EMBL/GenBank/DDBJ databases">
        <title>Genome sequencing of Phaeobacter antarcticus sp. nov. SM1211.</title>
        <authorList>
            <person name="Zhang X.-Y."/>
            <person name="Liu C."/>
            <person name="Chen X.-L."/>
            <person name="Xie B.-B."/>
            <person name="Qin Q.-L."/>
            <person name="Rong J.-C."/>
            <person name="Zhang Y.-Z."/>
        </authorList>
    </citation>
    <scope>NUCLEOTIDE SEQUENCE [LARGE SCALE GENOMIC DNA]</scope>
    <source>
        <strain evidence="1 2">SM1211</strain>
    </source>
</reference>
<organism evidence="1 2">
    <name type="scientific">Puniceibacterium antarcticum</name>
    <dbReference type="NCBI Taxonomy" id="1206336"/>
    <lineage>
        <taxon>Bacteria</taxon>
        <taxon>Pseudomonadati</taxon>
        <taxon>Pseudomonadota</taxon>
        <taxon>Alphaproteobacteria</taxon>
        <taxon>Rhodobacterales</taxon>
        <taxon>Paracoccaceae</taxon>
        <taxon>Puniceibacterium</taxon>
    </lineage>
</organism>
<gene>
    <name evidence="1" type="ORF">P775_19550</name>
</gene>
<dbReference type="RefSeq" id="WP_099912396.1">
    <property type="nucleotide sequence ID" value="NZ_AWWI01000121.1"/>
</dbReference>
<dbReference type="AlphaFoldDB" id="A0A2G8RB28"/>
<sequence>MTDALRMLESIRRPRLLIRTARIGMADYRRSAQLQRLLGVSHLPDNGTALRQLITIEEGLEQQRSASAAGYSLSRHIEVLVAMMGEAQLLRASGPITLIAAE</sequence>
<keyword evidence="2" id="KW-1185">Reference proteome</keyword>
<protein>
    <submittedName>
        <fullName evidence="1">Uncharacterized protein</fullName>
    </submittedName>
</protein>
<dbReference type="InterPro" id="IPR045516">
    <property type="entry name" value="DUF6477"/>
</dbReference>
<dbReference type="Proteomes" id="UP000231259">
    <property type="component" value="Unassembled WGS sequence"/>
</dbReference>